<feature type="transmembrane region" description="Helical" evidence="1">
    <location>
        <begin position="7"/>
        <end position="26"/>
    </location>
</feature>
<reference evidence="2 3" key="1">
    <citation type="journal article" date="2014" name="Nat. Genet.">
        <title>Whole-genome sequence of a flatfish provides insights into ZW sex chromosome evolution and adaptation to a benthic lifestyle.</title>
        <authorList>
            <person name="Chen S."/>
            <person name="Zhang G."/>
            <person name="Shao C."/>
            <person name="Huang Q."/>
            <person name="Liu G."/>
            <person name="Zhang P."/>
            <person name="Song W."/>
            <person name="An N."/>
            <person name="Chalopin D."/>
            <person name="Volff J.N."/>
            <person name="Hong Y."/>
            <person name="Li Q."/>
            <person name="Sha Z."/>
            <person name="Zhou H."/>
            <person name="Xie M."/>
            <person name="Yu Q."/>
            <person name="Liu Y."/>
            <person name="Xiang H."/>
            <person name="Wang N."/>
            <person name="Wu K."/>
            <person name="Yang C."/>
            <person name="Zhou Q."/>
            <person name="Liao X."/>
            <person name="Yang L."/>
            <person name="Hu Q."/>
            <person name="Zhang J."/>
            <person name="Meng L."/>
            <person name="Jin L."/>
            <person name="Tian Y."/>
            <person name="Lian J."/>
            <person name="Yang J."/>
            <person name="Miao G."/>
            <person name="Liu S."/>
            <person name="Liang Z."/>
            <person name="Yan F."/>
            <person name="Li Y."/>
            <person name="Sun B."/>
            <person name="Zhang H."/>
            <person name="Zhang J."/>
            <person name="Zhu Y."/>
            <person name="Du M."/>
            <person name="Zhao Y."/>
            <person name="Schartl M."/>
            <person name="Tang Q."/>
            <person name="Wang J."/>
        </authorList>
    </citation>
    <scope>NUCLEOTIDE SEQUENCE</scope>
</reference>
<keyword evidence="3" id="KW-1185">Reference proteome</keyword>
<keyword evidence="1" id="KW-0812">Transmembrane</keyword>
<protein>
    <submittedName>
        <fullName evidence="2">Uncharacterized protein</fullName>
    </submittedName>
</protein>
<evidence type="ECO:0000313" key="3">
    <source>
        <dbReference type="Proteomes" id="UP000265120"/>
    </source>
</evidence>
<organism evidence="2 3">
    <name type="scientific">Cynoglossus semilaevis</name>
    <name type="common">Tongue sole</name>
    <dbReference type="NCBI Taxonomy" id="244447"/>
    <lineage>
        <taxon>Eukaryota</taxon>
        <taxon>Metazoa</taxon>
        <taxon>Chordata</taxon>
        <taxon>Craniata</taxon>
        <taxon>Vertebrata</taxon>
        <taxon>Euteleostomi</taxon>
        <taxon>Actinopterygii</taxon>
        <taxon>Neopterygii</taxon>
        <taxon>Teleostei</taxon>
        <taxon>Neoteleostei</taxon>
        <taxon>Acanthomorphata</taxon>
        <taxon>Carangaria</taxon>
        <taxon>Pleuronectiformes</taxon>
        <taxon>Pleuronectoidei</taxon>
        <taxon>Cynoglossidae</taxon>
        <taxon>Cynoglossinae</taxon>
        <taxon>Cynoglossus</taxon>
    </lineage>
</organism>
<dbReference type="PANTHER" id="PTHR38001:SF1">
    <property type="entry name" value="PROTEIN CEBPZOS"/>
    <property type="match status" value="1"/>
</dbReference>
<reference evidence="2" key="3">
    <citation type="submission" date="2025-09" db="UniProtKB">
        <authorList>
            <consortium name="Ensembl"/>
        </authorList>
    </citation>
    <scope>IDENTIFICATION</scope>
</reference>
<dbReference type="Proteomes" id="UP000265120">
    <property type="component" value="Chromosome 7"/>
</dbReference>
<dbReference type="OMA" id="HMMNNSR"/>
<name>A0A3P8V428_CYNSE</name>
<evidence type="ECO:0000313" key="2">
    <source>
        <dbReference type="Ensembl" id="ENSCSEP00000008859.1"/>
    </source>
</evidence>
<proteinExistence type="predicted"/>
<dbReference type="InParanoid" id="A0A3P8V428"/>
<dbReference type="InterPro" id="IPR037764">
    <property type="entry name" value="CEBPZOS"/>
</dbReference>
<keyword evidence="1" id="KW-0472">Membrane</keyword>
<accession>A0A3P8V428</accession>
<dbReference type="AlphaFoldDB" id="A0A3P8V428"/>
<keyword evidence="1" id="KW-1133">Transmembrane helix</keyword>
<dbReference type="Ensembl" id="ENSCSET00000008956.1">
    <property type="protein sequence ID" value="ENSCSEP00000008859.1"/>
    <property type="gene ID" value="ENSCSEG00000005672.1"/>
</dbReference>
<dbReference type="GeneTree" id="ENSGT00940000177839"/>
<evidence type="ECO:0000256" key="1">
    <source>
        <dbReference type="SAM" id="Phobius"/>
    </source>
</evidence>
<dbReference type="PANTHER" id="PTHR38001">
    <property type="entry name" value="PROTEIN CEBPZOS"/>
    <property type="match status" value="1"/>
</dbReference>
<sequence length="73" mass="8142">MAVSKRLLKAVVMLELLGVLGAYGLFQQMDKSQGLSRTDASVSSVYYQSNEWAGQHGVRERDQEAKLLQNKNV</sequence>
<reference evidence="2" key="2">
    <citation type="submission" date="2025-08" db="UniProtKB">
        <authorList>
            <consortium name="Ensembl"/>
        </authorList>
    </citation>
    <scope>IDENTIFICATION</scope>
</reference>